<dbReference type="InterPro" id="IPR036259">
    <property type="entry name" value="MFS_trans_sf"/>
</dbReference>
<keyword evidence="2 5" id="KW-0812">Transmembrane</keyword>
<keyword evidence="4 5" id="KW-0472">Membrane</keyword>
<dbReference type="PANTHER" id="PTHR24064">
    <property type="entry name" value="SOLUTE CARRIER FAMILY 22 MEMBER"/>
    <property type="match status" value="1"/>
</dbReference>
<evidence type="ECO:0000256" key="5">
    <source>
        <dbReference type="SAM" id="Phobius"/>
    </source>
</evidence>
<organism evidence="7 8">
    <name type="scientific">Zophobas morio</name>
    <dbReference type="NCBI Taxonomy" id="2755281"/>
    <lineage>
        <taxon>Eukaryota</taxon>
        <taxon>Metazoa</taxon>
        <taxon>Ecdysozoa</taxon>
        <taxon>Arthropoda</taxon>
        <taxon>Hexapoda</taxon>
        <taxon>Insecta</taxon>
        <taxon>Pterygota</taxon>
        <taxon>Neoptera</taxon>
        <taxon>Endopterygota</taxon>
        <taxon>Coleoptera</taxon>
        <taxon>Polyphaga</taxon>
        <taxon>Cucujiformia</taxon>
        <taxon>Tenebrionidae</taxon>
        <taxon>Zophobas</taxon>
    </lineage>
</organism>
<dbReference type="GO" id="GO:0016020">
    <property type="term" value="C:membrane"/>
    <property type="evidence" value="ECO:0007669"/>
    <property type="project" value="UniProtKB-SubCell"/>
</dbReference>
<accession>A0AA38I9P4</accession>
<dbReference type="InterPro" id="IPR005828">
    <property type="entry name" value="MFS_sugar_transport-like"/>
</dbReference>
<dbReference type="Gene3D" id="1.20.1250.20">
    <property type="entry name" value="MFS general substrate transporter like domains"/>
    <property type="match status" value="1"/>
</dbReference>
<dbReference type="EMBL" id="JALNTZ010000006">
    <property type="protein sequence ID" value="KAJ3650352.1"/>
    <property type="molecule type" value="Genomic_DNA"/>
</dbReference>
<feature type="transmembrane region" description="Helical" evidence="5">
    <location>
        <begin position="249"/>
        <end position="268"/>
    </location>
</feature>
<keyword evidence="3 5" id="KW-1133">Transmembrane helix</keyword>
<gene>
    <name evidence="7" type="ORF">Zmor_022045</name>
</gene>
<evidence type="ECO:0000313" key="8">
    <source>
        <dbReference type="Proteomes" id="UP001168821"/>
    </source>
</evidence>
<evidence type="ECO:0000256" key="3">
    <source>
        <dbReference type="ARBA" id="ARBA00022989"/>
    </source>
</evidence>
<feature type="transmembrane region" description="Helical" evidence="5">
    <location>
        <begin position="481"/>
        <end position="500"/>
    </location>
</feature>
<sequence>MDSKSHENVFDGVMVQVGDSGKFQKWYNIIFNLIFVGFATMANFNVIICLATPEHWCKVPGRELTNFTIEEWKNLTIPRNELTDAFHTCKMFNSTQERDAVVECTHGWEYDHTYYHETIVSQENWVCQEDMRAPNFLVFGKIGEILGTIFSQLGDIYGRRPIIYAAIITLLIGRLGLLVSKGIFILFAICSLIGNLSALPLFQTPLVISVEISSDKDRASIPLLQCIGWTVGLCIAPMIFWAVGGWVPFLIITSVPVFFFMFIQSYMIESPRWLATKGETKKCVKELKKIAKINGTTISDKVIESLNEQISTPEKSYGIMSLFSSWNLAKISINTIIGWVCFICLYLILYFNVSNLKGNPFLNYFWQGLAELPGYFVGKYLSDAIGRKYTKFLSLVAIAIVAVILAYVLTVSGNVIVISVCGIIMKLVSSIVFYAINLQTLEIYPTCLRQTGYSMGFTVANIFGIFTPYVTYLGTTIHGSFPYVVIASLALIGAISGMFIPETLNEKLPETISEAEQFGADQKIWSFPKRKISTHKIVSSEEI</sequence>
<dbReference type="Pfam" id="PF00083">
    <property type="entry name" value="Sugar_tr"/>
    <property type="match status" value="1"/>
</dbReference>
<evidence type="ECO:0000256" key="4">
    <source>
        <dbReference type="ARBA" id="ARBA00023136"/>
    </source>
</evidence>
<evidence type="ECO:0000259" key="6">
    <source>
        <dbReference type="PROSITE" id="PS50850"/>
    </source>
</evidence>
<dbReference type="AlphaFoldDB" id="A0AA38I9P4"/>
<feature type="transmembrane region" description="Helical" evidence="5">
    <location>
        <begin position="415"/>
        <end position="436"/>
    </location>
</feature>
<name>A0AA38I9P4_9CUCU</name>
<comment type="subcellular location">
    <subcellularLocation>
        <location evidence="1">Membrane</location>
        <topology evidence="1">Multi-pass membrane protein</topology>
    </subcellularLocation>
</comment>
<feature type="transmembrane region" description="Helical" evidence="5">
    <location>
        <begin position="223"/>
        <end position="243"/>
    </location>
</feature>
<dbReference type="PROSITE" id="PS50850">
    <property type="entry name" value="MFS"/>
    <property type="match status" value="1"/>
</dbReference>
<dbReference type="Proteomes" id="UP001168821">
    <property type="component" value="Unassembled WGS sequence"/>
</dbReference>
<feature type="transmembrane region" description="Helical" evidence="5">
    <location>
        <begin position="29"/>
        <end position="52"/>
    </location>
</feature>
<evidence type="ECO:0000256" key="1">
    <source>
        <dbReference type="ARBA" id="ARBA00004141"/>
    </source>
</evidence>
<comment type="caution">
    <text evidence="7">The sequence shown here is derived from an EMBL/GenBank/DDBJ whole genome shotgun (WGS) entry which is preliminary data.</text>
</comment>
<proteinExistence type="predicted"/>
<feature type="transmembrane region" description="Helical" evidence="5">
    <location>
        <begin position="457"/>
        <end position="475"/>
    </location>
</feature>
<protein>
    <recommendedName>
        <fullName evidence="6">Major facilitator superfamily (MFS) profile domain-containing protein</fullName>
    </recommendedName>
</protein>
<reference evidence="7" key="1">
    <citation type="journal article" date="2023" name="G3 (Bethesda)">
        <title>Whole genome assemblies of Zophobas morio and Tenebrio molitor.</title>
        <authorList>
            <person name="Kaur S."/>
            <person name="Stinson S.A."/>
            <person name="diCenzo G.C."/>
        </authorList>
    </citation>
    <scope>NUCLEOTIDE SEQUENCE</scope>
    <source>
        <strain evidence="7">QUZm001</strain>
    </source>
</reference>
<keyword evidence="8" id="KW-1185">Reference proteome</keyword>
<feature type="transmembrane region" description="Helical" evidence="5">
    <location>
        <begin position="331"/>
        <end position="352"/>
    </location>
</feature>
<evidence type="ECO:0000313" key="7">
    <source>
        <dbReference type="EMBL" id="KAJ3650352.1"/>
    </source>
</evidence>
<feature type="transmembrane region" description="Helical" evidence="5">
    <location>
        <begin position="161"/>
        <end position="177"/>
    </location>
</feature>
<feature type="transmembrane region" description="Helical" evidence="5">
    <location>
        <begin position="183"/>
        <end position="202"/>
    </location>
</feature>
<evidence type="ECO:0000256" key="2">
    <source>
        <dbReference type="ARBA" id="ARBA00022692"/>
    </source>
</evidence>
<feature type="domain" description="Major facilitator superfamily (MFS) profile" evidence="6">
    <location>
        <begin position="29"/>
        <end position="505"/>
    </location>
</feature>
<feature type="transmembrane region" description="Helical" evidence="5">
    <location>
        <begin position="389"/>
        <end position="409"/>
    </location>
</feature>
<dbReference type="InterPro" id="IPR020846">
    <property type="entry name" value="MFS_dom"/>
</dbReference>
<dbReference type="GO" id="GO:0022857">
    <property type="term" value="F:transmembrane transporter activity"/>
    <property type="evidence" value="ECO:0007669"/>
    <property type="project" value="InterPro"/>
</dbReference>
<dbReference type="SUPFAM" id="SSF103473">
    <property type="entry name" value="MFS general substrate transporter"/>
    <property type="match status" value="1"/>
</dbReference>